<dbReference type="Proteomes" id="UP000789833">
    <property type="component" value="Unassembled WGS sequence"/>
</dbReference>
<feature type="transmembrane region" description="Helical" evidence="1">
    <location>
        <begin position="54"/>
        <end position="71"/>
    </location>
</feature>
<name>A0ABM8YN85_9BACI</name>
<keyword evidence="1" id="KW-0472">Membrane</keyword>
<dbReference type="EMBL" id="CAKJTJ010000009">
    <property type="protein sequence ID" value="CAG9621275.1"/>
    <property type="molecule type" value="Genomic_DNA"/>
</dbReference>
<protein>
    <submittedName>
        <fullName evidence="2">Uncharacterized protein</fullName>
    </submittedName>
</protein>
<keyword evidence="1" id="KW-0812">Transmembrane</keyword>
<keyword evidence="1" id="KW-1133">Transmembrane helix</keyword>
<proteinExistence type="predicted"/>
<feature type="transmembrane region" description="Helical" evidence="1">
    <location>
        <begin position="6"/>
        <end position="23"/>
    </location>
</feature>
<organism evidence="2 3">
    <name type="scientific">Sutcliffiella rhizosphaerae</name>
    <dbReference type="NCBI Taxonomy" id="2880967"/>
    <lineage>
        <taxon>Bacteria</taxon>
        <taxon>Bacillati</taxon>
        <taxon>Bacillota</taxon>
        <taxon>Bacilli</taxon>
        <taxon>Bacillales</taxon>
        <taxon>Bacillaceae</taxon>
        <taxon>Sutcliffiella</taxon>
    </lineage>
</organism>
<comment type="caution">
    <text evidence="2">The sequence shown here is derived from an EMBL/GenBank/DDBJ whole genome shotgun (WGS) entry which is preliminary data.</text>
</comment>
<evidence type="ECO:0000313" key="2">
    <source>
        <dbReference type="EMBL" id="CAG9621275.1"/>
    </source>
</evidence>
<evidence type="ECO:0000313" key="3">
    <source>
        <dbReference type="Proteomes" id="UP000789833"/>
    </source>
</evidence>
<evidence type="ECO:0000256" key="1">
    <source>
        <dbReference type="SAM" id="Phobius"/>
    </source>
</evidence>
<reference evidence="2 3" key="1">
    <citation type="submission" date="2021-10" db="EMBL/GenBank/DDBJ databases">
        <authorList>
            <person name="Criscuolo A."/>
        </authorList>
    </citation>
    <scope>NUCLEOTIDE SEQUENCE [LARGE SCALE GENOMIC DNA]</scope>
    <source>
        <strain evidence="3">CIP 111883</strain>
    </source>
</reference>
<feature type="transmembrane region" description="Helical" evidence="1">
    <location>
        <begin position="30"/>
        <end position="48"/>
    </location>
</feature>
<dbReference type="RefSeq" id="WP_230501174.1">
    <property type="nucleotide sequence ID" value="NZ_CAKJTJ010000009.1"/>
</dbReference>
<keyword evidence="3" id="KW-1185">Reference proteome</keyword>
<sequence>MIIFTFVAILALIILIVSLVLALNGKHTFYWIAAVAVYIFSALSGFSIGQLTVGFTFVFLALAIGYSLRLLKNNYQLYTWLDIDRSCNWWYRSYFCS</sequence>
<accession>A0ABM8YN85</accession>
<gene>
    <name evidence="2" type="ORF">BACCIP111883_02047</name>
</gene>